<name>A0ABM3M9T4_GALME</name>
<dbReference type="Gene3D" id="2.170.15.10">
    <property type="entry name" value="Proaerolysin, chain A, domain 3"/>
    <property type="match status" value="1"/>
</dbReference>
<protein>
    <submittedName>
        <fullName evidence="3">Spherulin-2A-like</fullName>
    </submittedName>
</protein>
<dbReference type="InterPro" id="IPR004991">
    <property type="entry name" value="Aerolysin-like"/>
</dbReference>
<proteinExistence type="predicted"/>
<evidence type="ECO:0000313" key="2">
    <source>
        <dbReference type="Proteomes" id="UP001652740"/>
    </source>
</evidence>
<dbReference type="CDD" id="cd20235">
    <property type="entry name" value="PFM_spherulin-2a-like"/>
    <property type="match status" value="1"/>
</dbReference>
<keyword evidence="2" id="KW-1185">Reference proteome</keyword>
<reference evidence="3" key="1">
    <citation type="submission" date="2025-08" db="UniProtKB">
        <authorList>
            <consortium name="RefSeq"/>
        </authorList>
    </citation>
    <scope>IDENTIFICATION</scope>
    <source>
        <tissue evidence="3">Whole larvae</tissue>
    </source>
</reference>
<gene>
    <name evidence="3" type="primary">LOC113519296</name>
</gene>
<sequence>MAVLLLFLLPSLALANIQVQVSGKFNADDPSSMRVYTSGNQVGIISDEERNTFELNDNNLKNSVRSYFGLRPDDAFLRSPTPWGDLYKTYGWSQVARTLEPRNGKILKITSKPVIVLEQIFENNSSKPALFNVGISQTVENTVSSSWSKGGELSVGQEINYGFDIEVANGGGTTSLSYTSSFGENTEKSESVTVGASSAMEILLQPGQVVVASLQATRGYIQVEIEYDASLNGQSAVNYADTFKGHHFWALDIRAVMSSGGLSNSKVSKETITIGFYSNSKVVVLDKNYGNKIMELEC</sequence>
<keyword evidence="1" id="KW-0732">Signal</keyword>
<dbReference type="Pfam" id="PF03318">
    <property type="entry name" value="ETX_MTX2"/>
    <property type="match status" value="1"/>
</dbReference>
<evidence type="ECO:0000313" key="3">
    <source>
        <dbReference type="RefSeq" id="XP_052747887.1"/>
    </source>
</evidence>
<dbReference type="SUPFAM" id="SSF56973">
    <property type="entry name" value="Aerolisin/ETX pore-forming domain"/>
    <property type="match status" value="1"/>
</dbReference>
<feature type="signal peptide" evidence="1">
    <location>
        <begin position="1"/>
        <end position="15"/>
    </location>
</feature>
<dbReference type="GeneID" id="113519296"/>
<feature type="chain" id="PRO_5046647283" evidence="1">
    <location>
        <begin position="16"/>
        <end position="298"/>
    </location>
</feature>
<organism evidence="2 3">
    <name type="scientific">Galleria mellonella</name>
    <name type="common">Greater wax moth</name>
    <dbReference type="NCBI Taxonomy" id="7137"/>
    <lineage>
        <taxon>Eukaryota</taxon>
        <taxon>Metazoa</taxon>
        <taxon>Ecdysozoa</taxon>
        <taxon>Arthropoda</taxon>
        <taxon>Hexapoda</taxon>
        <taxon>Insecta</taxon>
        <taxon>Pterygota</taxon>
        <taxon>Neoptera</taxon>
        <taxon>Endopterygota</taxon>
        <taxon>Lepidoptera</taxon>
        <taxon>Glossata</taxon>
        <taxon>Ditrysia</taxon>
        <taxon>Pyraloidea</taxon>
        <taxon>Pyralidae</taxon>
        <taxon>Galleriinae</taxon>
        <taxon>Galleria</taxon>
    </lineage>
</organism>
<dbReference type="Proteomes" id="UP001652740">
    <property type="component" value="Unplaced"/>
</dbReference>
<dbReference type="RefSeq" id="XP_052747887.1">
    <property type="nucleotide sequence ID" value="XM_052891927.1"/>
</dbReference>
<evidence type="ECO:0000256" key="1">
    <source>
        <dbReference type="SAM" id="SignalP"/>
    </source>
</evidence>
<accession>A0ABM3M9T4</accession>